<evidence type="ECO:0000313" key="1">
    <source>
        <dbReference type="EMBL" id="DAD95103.1"/>
    </source>
</evidence>
<proteinExistence type="predicted"/>
<protein>
    <submittedName>
        <fullName evidence="1">Terminase large subunit</fullName>
    </submittedName>
</protein>
<accession>A0A8S5NL77</accession>
<sequence>MRLKEEEYTDREGNLRKRRQRILEFPSFWDYDYYYFCAIEQAELEGKHMAVLKCRQRGYSFKGGSMLVRNYMLIPGSKNFAIASEQKFLIGDGLLTKAWQIMDFLDKHTAWAKQRLVSTRMERTSGYKITDEFGKQTEQGYLSSITGITLKNDPERVRGTRAKLVLWEEGGKFPSLLDAWRIEQPSVETDDGKAFGLMIAFGTGGTEGASFEGLKELFYKPKSYNVLSFPNIWDEGRENTECAFFVPAYSNLESFDDDGN</sequence>
<dbReference type="InterPro" id="IPR027417">
    <property type="entry name" value="P-loop_NTPase"/>
</dbReference>
<name>A0A8S5NL77_9CAUD</name>
<reference evidence="1" key="1">
    <citation type="journal article" date="2021" name="Proc. Natl. Acad. Sci. U.S.A.">
        <title>A Catalog of Tens of Thousands of Viruses from Human Metagenomes Reveals Hidden Associations with Chronic Diseases.</title>
        <authorList>
            <person name="Tisza M.J."/>
            <person name="Buck C.B."/>
        </authorList>
    </citation>
    <scope>NUCLEOTIDE SEQUENCE</scope>
    <source>
        <strain evidence="1">CtsNK10</strain>
    </source>
</reference>
<dbReference type="EMBL" id="BK015191">
    <property type="protein sequence ID" value="DAD95103.1"/>
    <property type="molecule type" value="Genomic_DNA"/>
</dbReference>
<dbReference type="Gene3D" id="3.40.50.300">
    <property type="entry name" value="P-loop containing nucleotide triphosphate hydrolases"/>
    <property type="match status" value="1"/>
</dbReference>
<organism evidence="1">
    <name type="scientific">Podoviridae sp. ctsNK10</name>
    <dbReference type="NCBI Taxonomy" id="2826582"/>
    <lineage>
        <taxon>Viruses</taxon>
        <taxon>Duplodnaviria</taxon>
        <taxon>Heunggongvirae</taxon>
        <taxon>Uroviricota</taxon>
        <taxon>Caudoviricetes</taxon>
    </lineage>
</organism>